<organism evidence="15">
    <name type="scientific">viral metagenome</name>
    <dbReference type="NCBI Taxonomy" id="1070528"/>
    <lineage>
        <taxon>unclassified sequences</taxon>
        <taxon>metagenomes</taxon>
        <taxon>organismal metagenomes</taxon>
    </lineage>
</organism>
<evidence type="ECO:0000256" key="2">
    <source>
        <dbReference type="ARBA" id="ARBA00004771"/>
    </source>
</evidence>
<keyword evidence="8" id="KW-0319">Glycerol metabolism</keyword>
<protein>
    <recommendedName>
        <fullName evidence="4">diacylglycerol O-acyltransferase</fullName>
        <ecNumber evidence="4">2.3.1.20</ecNumber>
    </recommendedName>
</protein>
<dbReference type="EMBL" id="MN740801">
    <property type="protein sequence ID" value="QHU12523.1"/>
    <property type="molecule type" value="Genomic_DNA"/>
</dbReference>
<keyword evidence="12 14" id="KW-0472">Membrane</keyword>
<evidence type="ECO:0000256" key="5">
    <source>
        <dbReference type="ARBA" id="ARBA00022516"/>
    </source>
</evidence>
<evidence type="ECO:0000256" key="8">
    <source>
        <dbReference type="ARBA" id="ARBA00022798"/>
    </source>
</evidence>
<evidence type="ECO:0000256" key="12">
    <source>
        <dbReference type="ARBA" id="ARBA00023136"/>
    </source>
</evidence>
<keyword evidence="7 14" id="KW-0812">Transmembrane</keyword>
<evidence type="ECO:0000256" key="6">
    <source>
        <dbReference type="ARBA" id="ARBA00022679"/>
    </source>
</evidence>
<dbReference type="AlphaFoldDB" id="A0A6C0K500"/>
<proteinExistence type="predicted"/>
<keyword evidence="6" id="KW-0808">Transferase</keyword>
<dbReference type="InterPro" id="IPR007130">
    <property type="entry name" value="DAGAT"/>
</dbReference>
<dbReference type="GO" id="GO:0004144">
    <property type="term" value="F:diacylglycerol O-acyltransferase activity"/>
    <property type="evidence" value="ECO:0007669"/>
    <property type="project" value="UniProtKB-EC"/>
</dbReference>
<evidence type="ECO:0000256" key="1">
    <source>
        <dbReference type="ARBA" id="ARBA00004477"/>
    </source>
</evidence>
<name>A0A6C0K500_9ZZZZ</name>
<keyword evidence="9" id="KW-0256">Endoplasmic reticulum</keyword>
<keyword evidence="5" id="KW-0444">Lipid biosynthesis</keyword>
<comment type="pathway">
    <text evidence="3">Lipid metabolism.</text>
</comment>
<evidence type="ECO:0000256" key="13">
    <source>
        <dbReference type="ARBA" id="ARBA00023315"/>
    </source>
</evidence>
<evidence type="ECO:0000256" key="14">
    <source>
        <dbReference type="SAM" id="Phobius"/>
    </source>
</evidence>
<comment type="pathway">
    <text evidence="2">Glycerolipid metabolism; triacylglycerol biosynthesis.</text>
</comment>
<dbReference type="PANTHER" id="PTHR12317">
    <property type="entry name" value="DIACYLGLYCEROL O-ACYLTRANSFERASE"/>
    <property type="match status" value="1"/>
</dbReference>
<evidence type="ECO:0000256" key="9">
    <source>
        <dbReference type="ARBA" id="ARBA00022824"/>
    </source>
</evidence>
<dbReference type="PANTHER" id="PTHR12317:SF0">
    <property type="entry name" value="ACYLTRANSFERASE"/>
    <property type="match status" value="1"/>
</dbReference>
<dbReference type="GO" id="GO:0005789">
    <property type="term" value="C:endoplasmic reticulum membrane"/>
    <property type="evidence" value="ECO:0007669"/>
    <property type="project" value="UniProtKB-SubCell"/>
</dbReference>
<evidence type="ECO:0000313" key="15">
    <source>
        <dbReference type="EMBL" id="QHU12523.1"/>
    </source>
</evidence>
<evidence type="ECO:0000256" key="3">
    <source>
        <dbReference type="ARBA" id="ARBA00005189"/>
    </source>
</evidence>
<accession>A0A6C0K500</accession>
<keyword evidence="10 14" id="KW-1133">Transmembrane helix</keyword>
<dbReference type="Pfam" id="PF03982">
    <property type="entry name" value="DAGAT"/>
    <property type="match status" value="1"/>
</dbReference>
<dbReference type="GO" id="GO:0019432">
    <property type="term" value="P:triglyceride biosynthetic process"/>
    <property type="evidence" value="ECO:0007669"/>
    <property type="project" value="TreeGrafter"/>
</dbReference>
<dbReference type="GO" id="GO:0006071">
    <property type="term" value="P:glycerol metabolic process"/>
    <property type="evidence" value="ECO:0007669"/>
    <property type="project" value="UniProtKB-KW"/>
</dbReference>
<reference evidence="15" key="1">
    <citation type="journal article" date="2020" name="Nature">
        <title>Giant virus diversity and host interactions through global metagenomics.</title>
        <authorList>
            <person name="Schulz F."/>
            <person name="Roux S."/>
            <person name="Paez-Espino D."/>
            <person name="Jungbluth S."/>
            <person name="Walsh D.A."/>
            <person name="Denef V.J."/>
            <person name="McMahon K.D."/>
            <person name="Konstantinidis K.T."/>
            <person name="Eloe-Fadrosh E.A."/>
            <person name="Kyrpides N.C."/>
            <person name="Woyke T."/>
        </authorList>
    </citation>
    <scope>NUCLEOTIDE SEQUENCE</scope>
    <source>
        <strain evidence="15">GVMAG-S-1101171-110</strain>
    </source>
</reference>
<feature type="transmembrane region" description="Helical" evidence="14">
    <location>
        <begin position="6"/>
        <end position="39"/>
    </location>
</feature>
<comment type="subcellular location">
    <subcellularLocation>
        <location evidence="1">Endoplasmic reticulum membrane</location>
        <topology evidence="1">Multi-pass membrane protein</topology>
    </subcellularLocation>
</comment>
<evidence type="ECO:0000256" key="4">
    <source>
        <dbReference type="ARBA" id="ARBA00013244"/>
    </source>
</evidence>
<keyword evidence="13" id="KW-0012">Acyltransferase</keyword>
<evidence type="ECO:0000256" key="10">
    <source>
        <dbReference type="ARBA" id="ARBA00022989"/>
    </source>
</evidence>
<evidence type="ECO:0000256" key="7">
    <source>
        <dbReference type="ARBA" id="ARBA00022692"/>
    </source>
</evidence>
<evidence type="ECO:0000256" key="11">
    <source>
        <dbReference type="ARBA" id="ARBA00023098"/>
    </source>
</evidence>
<sequence>MYLWPAVGVLTILFIMVIVVLITINLVLGLGVIAMYTICPKEPMFEYIIETFRNPQIENNIRDTFSVVVKEPIPHNAIYVWSPHALMSISTFMCNRSLCKADGYTPNHIVTIPLIQYIPIVSDVARYFGIISSDYRSIESTLKKKESVSLMLGGVREMNMTEDFKIHLYAKRRRGIFRLALTTGTPIVPVLTLGENELFPSSNISLLKSFNQLLYANFGMSLPFPSIRSLQNWVKLSQGPLKPIRSFTGKAIEVIQKNEPTEEDISSLRDRYIKAVEEIFKEHAGPEYTLQID</sequence>
<keyword evidence="11" id="KW-0443">Lipid metabolism</keyword>
<dbReference type="EC" id="2.3.1.20" evidence="4"/>